<dbReference type="PROSITE" id="PS00107">
    <property type="entry name" value="PROTEIN_KINASE_ATP"/>
    <property type="match status" value="1"/>
</dbReference>
<evidence type="ECO:0000256" key="3">
    <source>
        <dbReference type="ARBA" id="ARBA00022679"/>
    </source>
</evidence>
<proteinExistence type="predicted"/>
<dbReference type="GO" id="GO:0004674">
    <property type="term" value="F:protein serine/threonine kinase activity"/>
    <property type="evidence" value="ECO:0007669"/>
    <property type="project" value="UniProtKB-KW"/>
</dbReference>
<dbReference type="InterPro" id="IPR051681">
    <property type="entry name" value="Ser/Thr_Kinases-Pseudokinases"/>
</dbReference>
<dbReference type="CDD" id="cd13999">
    <property type="entry name" value="STKc_MAP3K-like"/>
    <property type="match status" value="1"/>
</dbReference>
<evidence type="ECO:0000256" key="5">
    <source>
        <dbReference type="ARBA" id="ARBA00022777"/>
    </source>
</evidence>
<keyword evidence="13" id="KW-1185">Reference proteome</keyword>
<dbReference type="PANTHER" id="PTHR44329:SF288">
    <property type="entry name" value="MITOGEN-ACTIVATED PROTEIN KINASE KINASE KINASE 20"/>
    <property type="match status" value="1"/>
</dbReference>
<dbReference type="EC" id="2.7.11.1" evidence="1"/>
<dbReference type="PANTHER" id="PTHR44329">
    <property type="entry name" value="SERINE/THREONINE-PROTEIN KINASE TNNI3K-RELATED"/>
    <property type="match status" value="1"/>
</dbReference>
<dbReference type="InterPro" id="IPR000719">
    <property type="entry name" value="Prot_kinase_dom"/>
</dbReference>
<dbReference type="GeneID" id="8861125"/>
<dbReference type="Proteomes" id="UP000006671">
    <property type="component" value="Unassembled WGS sequence"/>
</dbReference>
<dbReference type="eggNOG" id="KOG0192">
    <property type="taxonomic scope" value="Eukaryota"/>
</dbReference>
<comment type="catalytic activity">
    <reaction evidence="7">
        <text>L-threonyl-[protein] + ATP = O-phospho-L-threonyl-[protein] + ADP + H(+)</text>
        <dbReference type="Rhea" id="RHEA:46608"/>
        <dbReference type="Rhea" id="RHEA-COMP:11060"/>
        <dbReference type="Rhea" id="RHEA-COMP:11605"/>
        <dbReference type="ChEBI" id="CHEBI:15378"/>
        <dbReference type="ChEBI" id="CHEBI:30013"/>
        <dbReference type="ChEBI" id="CHEBI:30616"/>
        <dbReference type="ChEBI" id="CHEBI:61977"/>
        <dbReference type="ChEBI" id="CHEBI:456216"/>
        <dbReference type="EC" id="2.7.11.1"/>
    </reaction>
</comment>
<keyword evidence="10" id="KW-0812">Transmembrane</keyword>
<evidence type="ECO:0000256" key="4">
    <source>
        <dbReference type="ARBA" id="ARBA00022741"/>
    </source>
</evidence>
<name>D2W668_NAEGR</name>
<accession>D2W668</accession>
<sequence>FVSNRAANGGVFYLKGATFSDFNSEFISNEALSGFFDCNNLVECGSGGIVYSDSYGFFSKSKFQNNHAVKGGICFNECLFGESNQFINNKASYSGDVVFYGTLPNQEPKLSITHIGSRNLQSVEYRIIGRETPFSSNEFNIISLYPGQSVTVSFSLIDYFNNTLQNSLTPPSISLNSNSTHRIVTNSLDLYNNTVFNIFIQNTKLTDKQELVNVTVQFVDRDFSFKIGIQVEKCPFDYSIDTSTGVCVFKAHTAIILAAVFGFTILLVLLIIGIVSCIKIVQTLIKFYNRERKEKKIAFKLIDKQFVFGDESPLLINLLTSNASNIIIPIEDIEIVKRIGEGAMGTVFLANWNETKVALKSIKTESSEISNDEFEHEASLLNSLRHPSIVRFYGVTLSNTNKYMVVEYLENGSLDSIIAQCKCGRKNLDLKSKIEILKGIASGMDYLHSLKPRALIHRDLKPGNILLDSNLNPKVCDFGLSKLTSSSGSSTMTMNLGTFLYMAPEIIGSGHEIGSAIDVYSFSMIMYELFFEEKPYYPSNSIKMRKVISNTLDSREGDLQQFSFSIPMRVVKGERPDIPWNNSTELETWIGEYVKSIESDLNYSKVCSQYIDLMKQCWDQNPHNRPTFKQITQALNQLIFTIHL</sequence>
<dbReference type="SUPFAM" id="SSF56112">
    <property type="entry name" value="Protein kinase-like (PK-like)"/>
    <property type="match status" value="1"/>
</dbReference>
<keyword evidence="2" id="KW-0723">Serine/threonine-protein kinase</keyword>
<dbReference type="Gene3D" id="1.10.510.10">
    <property type="entry name" value="Transferase(Phosphotransferase) domain 1"/>
    <property type="match status" value="1"/>
</dbReference>
<dbReference type="Pfam" id="PF00069">
    <property type="entry name" value="Pkinase"/>
    <property type="match status" value="1"/>
</dbReference>
<dbReference type="OrthoDB" id="4062651at2759"/>
<dbReference type="KEGG" id="ngr:NAEGRDRAFT_76911"/>
<evidence type="ECO:0000313" key="12">
    <source>
        <dbReference type="EMBL" id="EFC35434.1"/>
    </source>
</evidence>
<comment type="catalytic activity">
    <reaction evidence="8">
        <text>L-seryl-[protein] + ATP = O-phospho-L-seryl-[protein] + ADP + H(+)</text>
        <dbReference type="Rhea" id="RHEA:17989"/>
        <dbReference type="Rhea" id="RHEA-COMP:9863"/>
        <dbReference type="Rhea" id="RHEA-COMP:11604"/>
        <dbReference type="ChEBI" id="CHEBI:15378"/>
        <dbReference type="ChEBI" id="CHEBI:29999"/>
        <dbReference type="ChEBI" id="CHEBI:30616"/>
        <dbReference type="ChEBI" id="CHEBI:83421"/>
        <dbReference type="ChEBI" id="CHEBI:456216"/>
        <dbReference type="EC" id="2.7.11.1"/>
    </reaction>
</comment>
<dbReference type="InterPro" id="IPR011009">
    <property type="entry name" value="Kinase-like_dom_sf"/>
</dbReference>
<evidence type="ECO:0000256" key="8">
    <source>
        <dbReference type="ARBA" id="ARBA00048679"/>
    </source>
</evidence>
<dbReference type="Gene3D" id="3.30.200.20">
    <property type="entry name" value="Phosphorylase Kinase, domain 1"/>
    <property type="match status" value="1"/>
</dbReference>
<keyword evidence="4 9" id="KW-0547">Nucleotide-binding</keyword>
<keyword evidence="10" id="KW-1133">Transmembrane helix</keyword>
<evidence type="ECO:0000256" key="1">
    <source>
        <dbReference type="ARBA" id="ARBA00012513"/>
    </source>
</evidence>
<keyword evidence="3" id="KW-0808">Transferase</keyword>
<keyword evidence="5" id="KW-0418">Kinase</keyword>
<dbReference type="PROSITE" id="PS00108">
    <property type="entry name" value="PROTEIN_KINASE_ST"/>
    <property type="match status" value="1"/>
</dbReference>
<feature type="non-terminal residue" evidence="12">
    <location>
        <position position="1"/>
    </location>
</feature>
<evidence type="ECO:0000256" key="2">
    <source>
        <dbReference type="ARBA" id="ARBA00022527"/>
    </source>
</evidence>
<evidence type="ECO:0000313" key="13">
    <source>
        <dbReference type="Proteomes" id="UP000006671"/>
    </source>
</evidence>
<evidence type="ECO:0000256" key="6">
    <source>
        <dbReference type="ARBA" id="ARBA00022840"/>
    </source>
</evidence>
<dbReference type="GO" id="GO:0005524">
    <property type="term" value="F:ATP binding"/>
    <property type="evidence" value="ECO:0007669"/>
    <property type="project" value="UniProtKB-UniRule"/>
</dbReference>
<protein>
    <recommendedName>
        <fullName evidence="1">non-specific serine/threonine protein kinase</fullName>
        <ecNumber evidence="1">2.7.11.1</ecNumber>
    </recommendedName>
</protein>
<keyword evidence="6 9" id="KW-0067">ATP-binding</keyword>
<dbReference type="InterPro" id="IPR008271">
    <property type="entry name" value="Ser/Thr_kinase_AS"/>
</dbReference>
<feature type="domain" description="Protein kinase" evidence="11">
    <location>
        <begin position="333"/>
        <end position="639"/>
    </location>
</feature>
<evidence type="ECO:0000256" key="7">
    <source>
        <dbReference type="ARBA" id="ARBA00047899"/>
    </source>
</evidence>
<dbReference type="RefSeq" id="XP_002668178.1">
    <property type="nucleotide sequence ID" value="XM_002668132.1"/>
</dbReference>
<evidence type="ECO:0000259" key="11">
    <source>
        <dbReference type="PROSITE" id="PS50011"/>
    </source>
</evidence>
<dbReference type="AlphaFoldDB" id="D2W668"/>
<dbReference type="VEuPathDB" id="AmoebaDB:NAEGRDRAFT_76911"/>
<evidence type="ECO:0000256" key="9">
    <source>
        <dbReference type="PROSITE-ProRule" id="PRU10141"/>
    </source>
</evidence>
<feature type="transmembrane region" description="Helical" evidence="10">
    <location>
        <begin position="254"/>
        <end position="281"/>
    </location>
</feature>
<dbReference type="FunFam" id="1.10.510.10:FF:001023">
    <property type="entry name" value="Os07g0541700 protein"/>
    <property type="match status" value="1"/>
</dbReference>
<dbReference type="InterPro" id="IPR017441">
    <property type="entry name" value="Protein_kinase_ATP_BS"/>
</dbReference>
<organism evidence="13">
    <name type="scientific">Naegleria gruberi</name>
    <name type="common">Amoeba</name>
    <dbReference type="NCBI Taxonomy" id="5762"/>
    <lineage>
        <taxon>Eukaryota</taxon>
        <taxon>Discoba</taxon>
        <taxon>Heterolobosea</taxon>
        <taxon>Tetramitia</taxon>
        <taxon>Eutetramitia</taxon>
        <taxon>Vahlkampfiidae</taxon>
        <taxon>Naegleria</taxon>
    </lineage>
</organism>
<dbReference type="SMART" id="SM00220">
    <property type="entry name" value="S_TKc"/>
    <property type="match status" value="1"/>
</dbReference>
<dbReference type="STRING" id="5762.D2W668"/>
<feature type="binding site" evidence="9">
    <location>
        <position position="360"/>
    </location>
    <ligand>
        <name>ATP</name>
        <dbReference type="ChEBI" id="CHEBI:30616"/>
    </ligand>
</feature>
<keyword evidence="10" id="KW-0472">Membrane</keyword>
<evidence type="ECO:0000256" key="10">
    <source>
        <dbReference type="SAM" id="Phobius"/>
    </source>
</evidence>
<dbReference type="PROSITE" id="PS50011">
    <property type="entry name" value="PROTEIN_KINASE_DOM"/>
    <property type="match status" value="1"/>
</dbReference>
<dbReference type="InParanoid" id="D2W668"/>
<gene>
    <name evidence="12" type="ORF">NAEGRDRAFT_76911</name>
</gene>
<reference evidence="12 13" key="1">
    <citation type="journal article" date="2010" name="Cell">
        <title>The genome of Naegleria gruberi illuminates early eukaryotic versatility.</title>
        <authorList>
            <person name="Fritz-Laylin L.K."/>
            <person name="Prochnik S.E."/>
            <person name="Ginger M.L."/>
            <person name="Dacks J.B."/>
            <person name="Carpenter M.L."/>
            <person name="Field M.C."/>
            <person name="Kuo A."/>
            <person name="Paredez A."/>
            <person name="Chapman J."/>
            <person name="Pham J."/>
            <person name="Shu S."/>
            <person name="Neupane R."/>
            <person name="Cipriano M."/>
            <person name="Mancuso J."/>
            <person name="Tu H."/>
            <person name="Salamov A."/>
            <person name="Lindquist E."/>
            <person name="Shapiro H."/>
            <person name="Lucas S."/>
            <person name="Grigoriev I.V."/>
            <person name="Cande W.Z."/>
            <person name="Fulton C."/>
            <person name="Rokhsar D.S."/>
            <person name="Dawson S.C."/>
        </authorList>
    </citation>
    <scope>NUCLEOTIDE SEQUENCE [LARGE SCALE GENOMIC DNA]</scope>
    <source>
        <strain evidence="12 13">NEG-M</strain>
    </source>
</reference>
<dbReference type="EMBL" id="GG739242">
    <property type="protein sequence ID" value="EFC35434.1"/>
    <property type="molecule type" value="Genomic_DNA"/>
</dbReference>